<proteinExistence type="predicted"/>
<dbReference type="InterPro" id="IPR045234">
    <property type="entry name" value="Unkempt-like"/>
</dbReference>
<feature type="zinc finger region" description="C3H1-type" evidence="4">
    <location>
        <begin position="3"/>
        <end position="30"/>
    </location>
</feature>
<reference evidence="6" key="1">
    <citation type="submission" date="2021-03" db="EMBL/GenBank/DDBJ databases">
        <authorList>
            <person name="Li Z."/>
            <person name="Yang C."/>
        </authorList>
    </citation>
    <scope>NUCLEOTIDE SEQUENCE</scope>
    <source>
        <strain evidence="6">Dzin_1.0</strain>
        <tissue evidence="6">Leaf</tissue>
    </source>
</reference>
<dbReference type="PANTHER" id="PTHR14493">
    <property type="entry name" value="UNKEMPT FAMILY MEMBER"/>
    <property type="match status" value="1"/>
</dbReference>
<accession>A0A9D5HEZ1</accession>
<feature type="domain" description="C3H1-type" evidence="5">
    <location>
        <begin position="3"/>
        <end position="30"/>
    </location>
</feature>
<keyword evidence="1 4" id="KW-0479">Metal-binding</keyword>
<dbReference type="Gene3D" id="4.10.1000.10">
    <property type="entry name" value="Zinc finger, CCCH-type"/>
    <property type="match status" value="1"/>
</dbReference>
<evidence type="ECO:0000256" key="1">
    <source>
        <dbReference type="ARBA" id="ARBA00022723"/>
    </source>
</evidence>
<name>A0A9D5HEZ1_9LILI</name>
<evidence type="ECO:0000313" key="6">
    <source>
        <dbReference type="EMBL" id="KAJ0973742.1"/>
    </source>
</evidence>
<dbReference type="OrthoDB" id="417891at2759"/>
<dbReference type="PROSITE" id="PS50103">
    <property type="entry name" value="ZF_C3H1"/>
    <property type="match status" value="1"/>
</dbReference>
<protein>
    <recommendedName>
        <fullName evidence="5">C3H1-type domain-containing protein</fullName>
    </recommendedName>
</protein>
<dbReference type="InterPro" id="IPR000571">
    <property type="entry name" value="Znf_CCCH"/>
</dbReference>
<dbReference type="GO" id="GO:0008270">
    <property type="term" value="F:zinc ion binding"/>
    <property type="evidence" value="ECO:0007669"/>
    <property type="project" value="UniProtKB-KW"/>
</dbReference>
<dbReference type="AlphaFoldDB" id="A0A9D5HEZ1"/>
<comment type="caution">
    <text evidence="6">The sequence shown here is derived from an EMBL/GenBank/DDBJ whole genome shotgun (WGS) entry which is preliminary data.</text>
</comment>
<dbReference type="Proteomes" id="UP001085076">
    <property type="component" value="Miscellaneous, Linkage group lg04"/>
</dbReference>
<evidence type="ECO:0000256" key="4">
    <source>
        <dbReference type="PROSITE-ProRule" id="PRU00723"/>
    </source>
</evidence>
<dbReference type="PANTHER" id="PTHR14493:SF50">
    <property type="entry name" value="RING FINGER PROTEIN UNKEMPT"/>
    <property type="match status" value="1"/>
</dbReference>
<sequence>MFAYSGRPCWQFDGVSCPYGQACRYAHGYLELGLHHDNCKKWPCFNGGACARPLCTYHHGVYEGLQREPLSGPMWAPATASAAVPDTTPPALSGQEHQAVPAASPEHPLASLLPSQIDGEEDCRRAIAIDSSSVKVCDLSSISEVKAFASRFSSEDKPLHVLFSETKFDGTLQYARNKKATRSGY</sequence>
<keyword evidence="2 4" id="KW-0863">Zinc-finger</keyword>
<evidence type="ECO:0000259" key="5">
    <source>
        <dbReference type="PROSITE" id="PS50103"/>
    </source>
</evidence>
<organism evidence="6 7">
    <name type="scientific">Dioscorea zingiberensis</name>
    <dbReference type="NCBI Taxonomy" id="325984"/>
    <lineage>
        <taxon>Eukaryota</taxon>
        <taxon>Viridiplantae</taxon>
        <taxon>Streptophyta</taxon>
        <taxon>Embryophyta</taxon>
        <taxon>Tracheophyta</taxon>
        <taxon>Spermatophyta</taxon>
        <taxon>Magnoliopsida</taxon>
        <taxon>Liliopsida</taxon>
        <taxon>Dioscoreales</taxon>
        <taxon>Dioscoreaceae</taxon>
        <taxon>Dioscorea</taxon>
    </lineage>
</organism>
<gene>
    <name evidence="6" type="ORF">J5N97_015707</name>
</gene>
<keyword evidence="3 4" id="KW-0862">Zinc</keyword>
<reference evidence="6" key="2">
    <citation type="journal article" date="2022" name="Hortic Res">
        <title>The genome of Dioscorea zingiberensis sheds light on the biosynthesis, origin and evolution of the medicinally important diosgenin saponins.</title>
        <authorList>
            <person name="Li Y."/>
            <person name="Tan C."/>
            <person name="Li Z."/>
            <person name="Guo J."/>
            <person name="Li S."/>
            <person name="Chen X."/>
            <person name="Wang C."/>
            <person name="Dai X."/>
            <person name="Yang H."/>
            <person name="Song W."/>
            <person name="Hou L."/>
            <person name="Xu J."/>
            <person name="Tong Z."/>
            <person name="Xu A."/>
            <person name="Yuan X."/>
            <person name="Wang W."/>
            <person name="Yang Q."/>
            <person name="Chen L."/>
            <person name="Sun Z."/>
            <person name="Wang K."/>
            <person name="Pan B."/>
            <person name="Chen J."/>
            <person name="Bao Y."/>
            <person name="Liu F."/>
            <person name="Qi X."/>
            <person name="Gang D.R."/>
            <person name="Wen J."/>
            <person name="Li J."/>
        </authorList>
    </citation>
    <scope>NUCLEOTIDE SEQUENCE</scope>
    <source>
        <strain evidence="6">Dzin_1.0</strain>
    </source>
</reference>
<evidence type="ECO:0000256" key="3">
    <source>
        <dbReference type="ARBA" id="ARBA00022833"/>
    </source>
</evidence>
<dbReference type="EMBL" id="JAGGNH010000004">
    <property type="protein sequence ID" value="KAJ0973742.1"/>
    <property type="molecule type" value="Genomic_DNA"/>
</dbReference>
<evidence type="ECO:0000256" key="2">
    <source>
        <dbReference type="ARBA" id="ARBA00022771"/>
    </source>
</evidence>
<evidence type="ECO:0000313" key="7">
    <source>
        <dbReference type="Proteomes" id="UP001085076"/>
    </source>
</evidence>
<keyword evidence="7" id="KW-1185">Reference proteome</keyword>